<comment type="caution">
    <text evidence="1">The sequence shown here is derived from an EMBL/GenBank/DDBJ whole genome shotgun (WGS) entry which is preliminary data.</text>
</comment>
<dbReference type="NCBIfam" id="NF047389">
    <property type="entry name" value="ATPase_Sll1717"/>
    <property type="match status" value="1"/>
</dbReference>
<keyword evidence="2" id="KW-1185">Reference proteome</keyword>
<protein>
    <submittedName>
        <fullName evidence="1">Uncharacterized protein</fullName>
    </submittedName>
</protein>
<gene>
    <name evidence="1" type="ORF">QU481_11990</name>
</gene>
<evidence type="ECO:0000313" key="2">
    <source>
        <dbReference type="Proteomes" id="UP001168540"/>
    </source>
</evidence>
<name>A0ABT7XP89_9NEIS</name>
<proteinExistence type="predicted"/>
<dbReference type="InterPro" id="IPR059206">
    <property type="entry name" value="Sll1717-like"/>
</dbReference>
<accession>A0ABT7XP89</accession>
<dbReference type="RefSeq" id="WP_289830247.1">
    <property type="nucleotide sequence ID" value="NZ_JAUEDK010000019.1"/>
</dbReference>
<dbReference type="EMBL" id="JAUEDK010000019">
    <property type="protein sequence ID" value="MDN0075613.1"/>
    <property type="molecule type" value="Genomic_DNA"/>
</dbReference>
<dbReference type="InterPro" id="IPR027417">
    <property type="entry name" value="P-loop_NTPase"/>
</dbReference>
<sequence length="489" mass="54782">MSNPANIKLNVLNDLSFGFVDAESEEDLNIKFLKTTDFEEFLKPEISLVLGSKGAGKSALFKLLTKFDFIARKLANGALNEVTIVEATGFNDVSEIDTESILELQKNPDFDYAKLWRLYFAVKLAKKLAAQGVKTKGAAAILLKDLKAEKDFRLLPLLTSVWEKIIGRAPKKVTFPIFGELQIGSKTVDVSAAEVLTELNSELASRNQKAWLVFDRIDELFAGRPEERKRAISSLLVECKNCQDKYSHIRFKVLLRTDIWAQLEFINKTHYSDKTIKIAWSENDLAAMLVKRVLANANVRGYFADLLGSFVRKDVEGMSEAEVDEIFYSIFEGQIYKGPKEAKTLSWMIERSTDGTGCVYPRELIMYAQISKQKQSSSGPGGGALIEGASIRDAYYEVSEARCNNYLAEFPWYSQHFKKFSGATKTEFSRDELLAMFDGLGLEAEEAIKDLATNVGVLKPVRGSVHTAETFQIPKLYVYGLGITIRGRP</sequence>
<dbReference type="Proteomes" id="UP001168540">
    <property type="component" value="Unassembled WGS sequence"/>
</dbReference>
<evidence type="ECO:0000313" key="1">
    <source>
        <dbReference type="EMBL" id="MDN0075613.1"/>
    </source>
</evidence>
<organism evidence="1 2">
    <name type="scientific">Crenobacter oryzisoli</name>
    <dbReference type="NCBI Taxonomy" id="3056844"/>
    <lineage>
        <taxon>Bacteria</taxon>
        <taxon>Pseudomonadati</taxon>
        <taxon>Pseudomonadota</taxon>
        <taxon>Betaproteobacteria</taxon>
        <taxon>Neisseriales</taxon>
        <taxon>Neisseriaceae</taxon>
        <taxon>Crenobacter</taxon>
    </lineage>
</organism>
<dbReference type="SUPFAM" id="SSF52540">
    <property type="entry name" value="P-loop containing nucleoside triphosphate hydrolases"/>
    <property type="match status" value="1"/>
</dbReference>
<reference evidence="1" key="1">
    <citation type="submission" date="2023-06" db="EMBL/GenBank/DDBJ databases">
        <authorList>
            <person name="Zhang S."/>
        </authorList>
    </citation>
    <scope>NUCLEOTIDE SEQUENCE</scope>
    <source>
        <strain evidence="1">SG2303</strain>
    </source>
</reference>